<reference evidence="1 2" key="1">
    <citation type="submission" date="2018-03" db="EMBL/GenBank/DDBJ databases">
        <title>Genomic Encyclopedia of Archaeal and Bacterial Type Strains, Phase II (KMG-II): from individual species to whole genera.</title>
        <authorList>
            <person name="Goeker M."/>
        </authorList>
    </citation>
    <scope>NUCLEOTIDE SEQUENCE [LARGE SCALE GENOMIC DNA]</scope>
    <source>
        <strain evidence="1 2">DSM 25328</strain>
    </source>
</reference>
<comment type="caution">
    <text evidence="1">The sequence shown here is derived from an EMBL/GenBank/DDBJ whole genome shotgun (WGS) entry which is preliminary data.</text>
</comment>
<sequence length="236" mass="25932">MPADCGTGRRGRCGLTVTMRSGAHGIATKRSVSVLDIIEWAFQREKVGIDFDEIERETGAKPGVGMEYILMEQARLGCRVQGGGTSSAHHDADIVASTLAVLPESCGGRRMAIWIAELARSGRAPEWRSELQVRPRATATNRHGTRARTSDALELGSVGWPHQARRKRNGSIAMEPVLYSPIEIRPTAREIASMRRGYLQWWSALLEIKSALQISHLTSHVVTNVMPPSAPWKKTA</sequence>
<evidence type="ECO:0000313" key="2">
    <source>
        <dbReference type="Proteomes" id="UP000237718"/>
    </source>
</evidence>
<gene>
    <name evidence="1" type="ORF">CLV89_10316</name>
</gene>
<dbReference type="AlphaFoldDB" id="A0A2T1AJD0"/>
<accession>A0A2T1AJD0</accession>
<evidence type="ECO:0000313" key="1">
    <source>
        <dbReference type="EMBL" id="PRZ48706.1"/>
    </source>
</evidence>
<proteinExistence type="predicted"/>
<dbReference type="Proteomes" id="UP000237718">
    <property type="component" value="Unassembled WGS sequence"/>
</dbReference>
<name>A0A2T1AJD0_TRISK</name>
<protein>
    <submittedName>
        <fullName evidence="1">Uncharacterized protein</fullName>
    </submittedName>
</protein>
<organism evidence="1 2">
    <name type="scientific">Tritonibacter scottomollicae</name>
    <name type="common">Epibacterium scottomollicae</name>
    <dbReference type="NCBI Taxonomy" id="483013"/>
    <lineage>
        <taxon>Bacteria</taxon>
        <taxon>Pseudomonadati</taxon>
        <taxon>Pseudomonadota</taxon>
        <taxon>Alphaproteobacteria</taxon>
        <taxon>Rhodobacterales</taxon>
        <taxon>Paracoccaceae</taxon>
        <taxon>Tritonibacter</taxon>
    </lineage>
</organism>
<dbReference type="EMBL" id="PVUF01000003">
    <property type="protein sequence ID" value="PRZ48706.1"/>
    <property type="molecule type" value="Genomic_DNA"/>
</dbReference>